<comment type="pathway">
    <text evidence="1">Nitrogen metabolism; urea cycle; L-ornithine and urea from L-arginine: step 1/1.</text>
</comment>
<evidence type="ECO:0000256" key="10">
    <source>
        <dbReference type="RuleBase" id="RU361159"/>
    </source>
</evidence>
<dbReference type="RefSeq" id="WP_104752517.1">
    <property type="nucleotide sequence ID" value="NZ_FZMF01000029.1"/>
</dbReference>
<evidence type="ECO:0000256" key="8">
    <source>
        <dbReference type="NCBIfam" id="TIGR01229"/>
    </source>
</evidence>
<organism evidence="11 12">
    <name type="scientific">Helicobacter baculiformis</name>
    <dbReference type="NCBI Taxonomy" id="427351"/>
    <lineage>
        <taxon>Bacteria</taxon>
        <taxon>Pseudomonadati</taxon>
        <taxon>Campylobacterota</taxon>
        <taxon>Epsilonproteobacteria</taxon>
        <taxon>Campylobacterales</taxon>
        <taxon>Helicobacteraceae</taxon>
        <taxon>Helicobacter</taxon>
    </lineage>
</organism>
<accession>A0ABV7ZH08</accession>
<proteinExistence type="inferred from homology"/>
<evidence type="ECO:0000256" key="1">
    <source>
        <dbReference type="ARBA" id="ARBA00005098"/>
    </source>
</evidence>
<keyword evidence="5 10" id="KW-0479">Metal-binding</keyword>
<evidence type="ECO:0000256" key="5">
    <source>
        <dbReference type="ARBA" id="ARBA00022723"/>
    </source>
</evidence>
<evidence type="ECO:0000313" key="12">
    <source>
        <dbReference type="Proteomes" id="UP001595783"/>
    </source>
</evidence>
<keyword evidence="7 10" id="KW-0464">Manganese</keyword>
<dbReference type="PROSITE" id="PS51409">
    <property type="entry name" value="ARGINASE_2"/>
    <property type="match status" value="1"/>
</dbReference>
<keyword evidence="4 10" id="KW-0056">Arginine metabolism</keyword>
<dbReference type="GO" id="GO:0004053">
    <property type="term" value="F:arginase activity"/>
    <property type="evidence" value="ECO:0007669"/>
    <property type="project" value="UniProtKB-EC"/>
</dbReference>
<dbReference type="PANTHER" id="PTHR43782:SF3">
    <property type="entry name" value="ARGINASE"/>
    <property type="match status" value="1"/>
</dbReference>
<dbReference type="InterPro" id="IPR014033">
    <property type="entry name" value="Arginase"/>
</dbReference>
<comment type="cofactor">
    <cofactor evidence="10">
        <name>Mn(2+)</name>
        <dbReference type="ChEBI" id="CHEBI:29035"/>
    </cofactor>
    <text evidence="10">Binds 2 manganese ions per subunit.</text>
</comment>
<evidence type="ECO:0000256" key="3">
    <source>
        <dbReference type="ARBA" id="ARBA00018123"/>
    </source>
</evidence>
<keyword evidence="6 10" id="KW-0378">Hydrolase</keyword>
<evidence type="ECO:0000256" key="7">
    <source>
        <dbReference type="ARBA" id="ARBA00023211"/>
    </source>
</evidence>
<dbReference type="Pfam" id="PF00491">
    <property type="entry name" value="Arginase"/>
    <property type="match status" value="1"/>
</dbReference>
<evidence type="ECO:0000256" key="9">
    <source>
        <dbReference type="PROSITE-ProRule" id="PRU00742"/>
    </source>
</evidence>
<evidence type="ECO:0000313" key="11">
    <source>
        <dbReference type="EMBL" id="MFC3847450.1"/>
    </source>
</evidence>
<dbReference type="EMBL" id="JBHRZO010000010">
    <property type="protein sequence ID" value="MFC3847450.1"/>
    <property type="molecule type" value="Genomic_DNA"/>
</dbReference>
<dbReference type="EC" id="3.5.3.1" evidence="2 8"/>
<dbReference type="SUPFAM" id="SSF52768">
    <property type="entry name" value="Arginase/deacetylase"/>
    <property type="match status" value="1"/>
</dbReference>
<evidence type="ECO:0000256" key="2">
    <source>
        <dbReference type="ARBA" id="ARBA00012168"/>
    </source>
</evidence>
<protein>
    <recommendedName>
        <fullName evidence="3 8">Arginase</fullName>
        <ecNumber evidence="2 8">3.5.3.1</ecNumber>
    </recommendedName>
</protein>
<dbReference type="NCBIfam" id="TIGR01229">
    <property type="entry name" value="rocF_arginase"/>
    <property type="match status" value="1"/>
</dbReference>
<gene>
    <name evidence="11" type="primary">rocF</name>
    <name evidence="11" type="ORF">ACFOPX_02720</name>
</gene>
<comment type="catalytic activity">
    <reaction evidence="10">
        <text>L-arginine + H2O = urea + L-ornithine</text>
        <dbReference type="Rhea" id="RHEA:20569"/>
        <dbReference type="ChEBI" id="CHEBI:15377"/>
        <dbReference type="ChEBI" id="CHEBI:16199"/>
        <dbReference type="ChEBI" id="CHEBI:32682"/>
        <dbReference type="ChEBI" id="CHEBI:46911"/>
        <dbReference type="EC" id="3.5.3.1"/>
    </reaction>
</comment>
<keyword evidence="12" id="KW-1185">Reference proteome</keyword>
<dbReference type="PRINTS" id="PR00116">
    <property type="entry name" value="ARGINASE"/>
</dbReference>
<dbReference type="InterPro" id="IPR006035">
    <property type="entry name" value="Ureohydrolase"/>
</dbReference>
<dbReference type="InterPro" id="IPR023696">
    <property type="entry name" value="Ureohydrolase_dom_sf"/>
</dbReference>
<comment type="similarity">
    <text evidence="9 10">Belongs to the arginase family.</text>
</comment>
<dbReference type="Gene3D" id="3.40.800.10">
    <property type="entry name" value="Ureohydrolase domain"/>
    <property type="match status" value="1"/>
</dbReference>
<name>A0ABV7ZH08_9HELI</name>
<dbReference type="Proteomes" id="UP001595783">
    <property type="component" value="Unassembled WGS sequence"/>
</dbReference>
<dbReference type="PANTHER" id="PTHR43782">
    <property type="entry name" value="ARGINASE"/>
    <property type="match status" value="1"/>
</dbReference>
<sequence length="320" mass="36171">MILVSLIAELGASKHGSNQGVQELRRALIERYPEITEHMVLIRQKQCALETFFRYAKNFEDYYIFCRDSLIPKMHGVFKSKNFPLILSSEHSNVFGILQSLRGVHPNKKIGVLYLDAHADIHTAYDSDTGHLHGMPLGMLINAIHSGHNPLNAQEEYYWKQLCSLGIKEGTKAFDPQHLVYFGVRSTEKSEDAMIATHHIPLFRVQDIQADMQACVQKAQTLLEAVDLVYLSLDVDIMDGKLFRSTGVRENNGLSPEELKTLLELLLKRFAPKLAALEITEYNPEVGIRGDKQVLLELLDSAIGHLCKNAKVRPKICNYC</sequence>
<reference evidence="12" key="1">
    <citation type="journal article" date="2019" name="Int. J. Syst. Evol. Microbiol.">
        <title>The Global Catalogue of Microorganisms (GCM) 10K type strain sequencing project: providing services to taxonomists for standard genome sequencing and annotation.</title>
        <authorList>
            <consortium name="The Broad Institute Genomics Platform"/>
            <consortium name="The Broad Institute Genome Sequencing Center for Infectious Disease"/>
            <person name="Wu L."/>
            <person name="Ma J."/>
        </authorList>
    </citation>
    <scope>NUCLEOTIDE SEQUENCE [LARGE SCALE GENOMIC DNA]</scope>
    <source>
        <strain evidence="12">CCUG 53816</strain>
    </source>
</reference>
<comment type="caution">
    <text evidence="11">The sequence shown here is derived from an EMBL/GenBank/DDBJ whole genome shotgun (WGS) entry which is preliminary data.</text>
</comment>
<evidence type="ECO:0000256" key="6">
    <source>
        <dbReference type="ARBA" id="ARBA00022801"/>
    </source>
</evidence>
<evidence type="ECO:0000256" key="4">
    <source>
        <dbReference type="ARBA" id="ARBA00022503"/>
    </source>
</evidence>